<dbReference type="Pfam" id="PF00015">
    <property type="entry name" value="MCPsignal"/>
    <property type="match status" value="1"/>
</dbReference>
<dbReference type="InterPro" id="IPR003660">
    <property type="entry name" value="HAMP_dom"/>
</dbReference>
<keyword evidence="7" id="KW-1133">Transmembrane helix</keyword>
<keyword evidence="2" id="KW-1003">Cell membrane</keyword>
<feature type="transmembrane region" description="Helical" evidence="7">
    <location>
        <begin position="191"/>
        <end position="212"/>
    </location>
</feature>
<feature type="domain" description="HAMP" evidence="9">
    <location>
        <begin position="214"/>
        <end position="266"/>
    </location>
</feature>
<dbReference type="InterPro" id="IPR004090">
    <property type="entry name" value="Chemotax_Me-accpt_rcpt"/>
</dbReference>
<dbReference type="Proteomes" id="UP001478862">
    <property type="component" value="Unassembled WGS sequence"/>
</dbReference>
<sequence>MKFYKNVSLVGKFGILNTIMVIALVIIGFTGIMGVEKMNNNATSLYGENLTSIYLLSNISTNQQKITNLKFKIFFHSQDIDEKVQYYEEIATIEEEIGQSFKDLKKVNMGSEEKKLLKYLEEVNQSYEDILESSFQQVTSDATEVDANVLLEPLFEKEKQRDDLMEQIETTTIKSAELSNEKNNGTYKRTLYQNGIIMVIALLFSISILIYLSRYVKKAISNIQDVVSGVEDGDLTRHAEVLYPDDLGRITQGLNNSVTHIQELVSNVNSTSTQMGSLSENLSATIEEITASMNEIDTTSKEVAMGSTTLSATTEQLNATAIEVLDSTEKLNEKTKYSLNFSEKVKERAIDIKETAIQAFSTARNLYDDKQKLVLEAIQAGQIVSEVKVMSDTIADIADQTNLLALNAAIEAARAGEQGKGFAVVADEVRKLAEQSSETVQRIQIVTSDVEKAFKNVSTNAQELLHFIDDKVTPDYELFQNSGIQYEEDAMYFNTLITEVTTFVGTMKYSMLEIQKAIENVSTVAIESSDHSNEIANSISETLQAIQHVAESSVQTASIAEKISQQLNNFKL</sequence>
<comment type="subcellular location">
    <subcellularLocation>
        <location evidence="1">Cell membrane</location>
    </subcellularLocation>
</comment>
<name>A0ABV1MQH8_9BACI</name>
<dbReference type="Gene3D" id="1.10.287.950">
    <property type="entry name" value="Methyl-accepting chemotaxis protein"/>
    <property type="match status" value="1"/>
</dbReference>
<comment type="caution">
    <text evidence="10">The sequence shown here is derived from an EMBL/GenBank/DDBJ whole genome shotgun (WGS) entry which is preliminary data.</text>
</comment>
<feature type="transmembrane region" description="Helical" evidence="7">
    <location>
        <begin position="15"/>
        <end position="35"/>
    </location>
</feature>
<dbReference type="PANTHER" id="PTHR43531:SF11">
    <property type="entry name" value="METHYL-ACCEPTING CHEMOTAXIS PROTEIN 3"/>
    <property type="match status" value="1"/>
</dbReference>
<evidence type="ECO:0000256" key="6">
    <source>
        <dbReference type="PROSITE-ProRule" id="PRU00284"/>
    </source>
</evidence>
<dbReference type="InterPro" id="IPR051310">
    <property type="entry name" value="MCP_chemotaxis"/>
</dbReference>
<dbReference type="SMART" id="SM00283">
    <property type="entry name" value="MA"/>
    <property type="match status" value="1"/>
</dbReference>
<dbReference type="PRINTS" id="PR00260">
    <property type="entry name" value="CHEMTRNSDUCR"/>
</dbReference>
<evidence type="ECO:0000256" key="2">
    <source>
        <dbReference type="ARBA" id="ARBA00022475"/>
    </source>
</evidence>
<evidence type="ECO:0000259" key="8">
    <source>
        <dbReference type="PROSITE" id="PS50111"/>
    </source>
</evidence>
<dbReference type="PROSITE" id="PS50885">
    <property type="entry name" value="HAMP"/>
    <property type="match status" value="1"/>
</dbReference>
<keyword evidence="3" id="KW-0145">Chemotaxis</keyword>
<evidence type="ECO:0000256" key="1">
    <source>
        <dbReference type="ARBA" id="ARBA00004236"/>
    </source>
</evidence>
<dbReference type="PANTHER" id="PTHR43531">
    <property type="entry name" value="PROTEIN ICFG"/>
    <property type="match status" value="1"/>
</dbReference>
<gene>
    <name evidence="10" type="ORF">ABNX05_06935</name>
</gene>
<evidence type="ECO:0000256" key="3">
    <source>
        <dbReference type="ARBA" id="ARBA00022500"/>
    </source>
</evidence>
<organism evidence="10 11">
    <name type="scientific">Lysinibacillus zambalensis</name>
    <dbReference type="NCBI Taxonomy" id="3160866"/>
    <lineage>
        <taxon>Bacteria</taxon>
        <taxon>Bacillati</taxon>
        <taxon>Bacillota</taxon>
        <taxon>Bacilli</taxon>
        <taxon>Bacillales</taxon>
        <taxon>Bacillaceae</taxon>
        <taxon>Lysinibacillus</taxon>
    </lineage>
</organism>
<keyword evidence="6" id="KW-0807">Transducer</keyword>
<keyword evidence="7" id="KW-0812">Transmembrane</keyword>
<keyword evidence="11" id="KW-1185">Reference proteome</keyword>
<evidence type="ECO:0000256" key="4">
    <source>
        <dbReference type="ARBA" id="ARBA00023136"/>
    </source>
</evidence>
<evidence type="ECO:0000313" key="10">
    <source>
        <dbReference type="EMBL" id="MEQ6354349.1"/>
    </source>
</evidence>
<dbReference type="RefSeq" id="WP_349659062.1">
    <property type="nucleotide sequence ID" value="NZ_JBEGDG010000003.1"/>
</dbReference>
<dbReference type="SMART" id="SM00304">
    <property type="entry name" value="HAMP"/>
    <property type="match status" value="1"/>
</dbReference>
<dbReference type="EMBL" id="JBEGDG010000003">
    <property type="protein sequence ID" value="MEQ6354349.1"/>
    <property type="molecule type" value="Genomic_DNA"/>
</dbReference>
<reference evidence="10 11" key="1">
    <citation type="submission" date="2024-06" db="EMBL/GenBank/DDBJ databases">
        <title>Lysinibacillus zambalefons sp. nov., a Novel Firmicute Isolated from the Poon Bato Zambales Hyperalkaline Spring.</title>
        <authorList>
            <person name="Aja J.A."/>
            <person name="Lazaro J.E.H."/>
            <person name="Llorin L.D."/>
            <person name="Lim K.R."/>
            <person name="Teodosio J."/>
            <person name="Dalisay D.S."/>
        </authorList>
    </citation>
    <scope>NUCLEOTIDE SEQUENCE [LARGE SCALE GENOMIC DNA]</scope>
    <source>
        <strain evidence="10 11">M3</strain>
    </source>
</reference>
<feature type="domain" description="Methyl-accepting transducer" evidence="8">
    <location>
        <begin position="278"/>
        <end position="543"/>
    </location>
</feature>
<evidence type="ECO:0000259" key="9">
    <source>
        <dbReference type="PROSITE" id="PS50885"/>
    </source>
</evidence>
<protein>
    <submittedName>
        <fullName evidence="10">Methyl-accepting chemotaxis protein</fullName>
    </submittedName>
</protein>
<proteinExistence type="inferred from homology"/>
<keyword evidence="4 7" id="KW-0472">Membrane</keyword>
<dbReference type="InterPro" id="IPR024478">
    <property type="entry name" value="HlyB_4HB_MCP"/>
</dbReference>
<dbReference type="Pfam" id="PF12729">
    <property type="entry name" value="4HB_MCP_1"/>
    <property type="match status" value="1"/>
</dbReference>
<evidence type="ECO:0000313" key="11">
    <source>
        <dbReference type="Proteomes" id="UP001478862"/>
    </source>
</evidence>
<dbReference type="SUPFAM" id="SSF58104">
    <property type="entry name" value="Methyl-accepting chemotaxis protein (MCP) signaling domain"/>
    <property type="match status" value="1"/>
</dbReference>
<comment type="similarity">
    <text evidence="5">Belongs to the methyl-accepting chemotaxis (MCP) protein family.</text>
</comment>
<evidence type="ECO:0000256" key="7">
    <source>
        <dbReference type="SAM" id="Phobius"/>
    </source>
</evidence>
<accession>A0ABV1MQH8</accession>
<dbReference type="PROSITE" id="PS50111">
    <property type="entry name" value="CHEMOTAXIS_TRANSDUC_2"/>
    <property type="match status" value="1"/>
</dbReference>
<dbReference type="InterPro" id="IPR004089">
    <property type="entry name" value="MCPsignal_dom"/>
</dbReference>
<evidence type="ECO:0000256" key="5">
    <source>
        <dbReference type="ARBA" id="ARBA00029447"/>
    </source>
</evidence>